<reference evidence="2" key="1">
    <citation type="journal article" date="2020" name="Stud. Mycol.">
        <title>101 Dothideomycetes genomes: a test case for predicting lifestyles and emergence of pathogens.</title>
        <authorList>
            <person name="Haridas S."/>
            <person name="Albert R."/>
            <person name="Binder M."/>
            <person name="Bloem J."/>
            <person name="Labutti K."/>
            <person name="Salamov A."/>
            <person name="Andreopoulos B."/>
            <person name="Baker S."/>
            <person name="Barry K."/>
            <person name="Bills G."/>
            <person name="Bluhm B."/>
            <person name="Cannon C."/>
            <person name="Castanera R."/>
            <person name="Culley D."/>
            <person name="Daum C."/>
            <person name="Ezra D."/>
            <person name="Gonzalez J."/>
            <person name="Henrissat B."/>
            <person name="Kuo A."/>
            <person name="Liang C."/>
            <person name="Lipzen A."/>
            <person name="Lutzoni F."/>
            <person name="Magnuson J."/>
            <person name="Mondo S."/>
            <person name="Nolan M."/>
            <person name="Ohm R."/>
            <person name="Pangilinan J."/>
            <person name="Park H.-J."/>
            <person name="Ramirez L."/>
            <person name="Alfaro M."/>
            <person name="Sun H."/>
            <person name="Tritt A."/>
            <person name="Yoshinaga Y."/>
            <person name="Zwiers L.-H."/>
            <person name="Turgeon B."/>
            <person name="Goodwin S."/>
            <person name="Spatafora J."/>
            <person name="Crous P."/>
            <person name="Grigoriev I."/>
        </authorList>
    </citation>
    <scope>NUCLEOTIDE SEQUENCE</scope>
    <source>
        <strain evidence="2">CBS 119925</strain>
    </source>
</reference>
<organism evidence="2 3">
    <name type="scientific">Sporormia fimetaria CBS 119925</name>
    <dbReference type="NCBI Taxonomy" id="1340428"/>
    <lineage>
        <taxon>Eukaryota</taxon>
        <taxon>Fungi</taxon>
        <taxon>Dikarya</taxon>
        <taxon>Ascomycota</taxon>
        <taxon>Pezizomycotina</taxon>
        <taxon>Dothideomycetes</taxon>
        <taxon>Pleosporomycetidae</taxon>
        <taxon>Pleosporales</taxon>
        <taxon>Sporormiaceae</taxon>
        <taxon>Sporormia</taxon>
    </lineage>
</organism>
<keyword evidence="3" id="KW-1185">Reference proteome</keyword>
<name>A0A6A6VA85_9PLEO</name>
<evidence type="ECO:0000256" key="1">
    <source>
        <dbReference type="SAM" id="MobiDB-lite"/>
    </source>
</evidence>
<feature type="compositionally biased region" description="Pro residues" evidence="1">
    <location>
        <begin position="139"/>
        <end position="153"/>
    </location>
</feature>
<proteinExistence type="predicted"/>
<gene>
    <name evidence="2" type="ORF">M011DRAFT_468918</name>
</gene>
<protein>
    <submittedName>
        <fullName evidence="2">Uncharacterized protein</fullName>
    </submittedName>
</protein>
<evidence type="ECO:0000313" key="3">
    <source>
        <dbReference type="Proteomes" id="UP000799440"/>
    </source>
</evidence>
<dbReference type="Proteomes" id="UP000799440">
    <property type="component" value="Unassembled WGS sequence"/>
</dbReference>
<feature type="region of interest" description="Disordered" evidence="1">
    <location>
        <begin position="134"/>
        <end position="159"/>
    </location>
</feature>
<dbReference type="AlphaFoldDB" id="A0A6A6VA85"/>
<sequence>MSIERHRERLDAAQGILDQVSTGLAITYGVSKLLRELKNTRSYESEYRSSLDFRIQQLESIKTMLQDKDCWQRQFPNHRLTEHMSAKFRRADAVIESRHWDDFINGRHWSPLRRQLDAYISEAKYDMRRVGLWSYGHPTTPPGSPTRRPPPPSSRGRQWSWDPAKRSYYYWSARDEVFKYEGGLWRTRNGHETSEAEVRARERLARHHEPPRLPSSNRHRRALPAPPPIELEIEEVEDVEDQWDWWMYDSMGRRRPFFRRSGHQSGHRRFPSLIGF</sequence>
<accession>A0A6A6VA85</accession>
<dbReference type="EMBL" id="MU006579">
    <property type="protein sequence ID" value="KAF2746057.1"/>
    <property type="molecule type" value="Genomic_DNA"/>
</dbReference>
<evidence type="ECO:0000313" key="2">
    <source>
        <dbReference type="EMBL" id="KAF2746057.1"/>
    </source>
</evidence>